<comment type="caution">
    <text evidence="1">The sequence shown here is derived from an EMBL/GenBank/DDBJ whole genome shotgun (WGS) entry which is preliminary data.</text>
</comment>
<dbReference type="Proteomes" id="UP000010411">
    <property type="component" value="Unassembled WGS sequence"/>
</dbReference>
<dbReference type="EMBL" id="AEJC01000614">
    <property type="protein sequence ID" value="EKX61236.1"/>
    <property type="molecule type" value="Genomic_DNA"/>
</dbReference>
<protein>
    <submittedName>
        <fullName evidence="1">Uncharacterized protein</fullName>
    </submittedName>
</protein>
<keyword evidence="2" id="KW-1185">Reference proteome</keyword>
<evidence type="ECO:0000313" key="2">
    <source>
        <dbReference type="Proteomes" id="UP000010411"/>
    </source>
</evidence>
<evidence type="ECO:0000313" key="1">
    <source>
        <dbReference type="EMBL" id="EKX61236.1"/>
    </source>
</evidence>
<name>L1KK95_9ACTN</name>
<gene>
    <name evidence="1" type="ORF">STRIP9103_02708</name>
</gene>
<reference evidence="1 2" key="1">
    <citation type="submission" date="2012-11" db="EMBL/GenBank/DDBJ databases">
        <authorList>
            <person name="Huguet-Tapia J.C."/>
            <person name="Durkin A.S."/>
            <person name="Pettis G.S."/>
            <person name="Badger J.H."/>
        </authorList>
    </citation>
    <scope>NUCLEOTIDE SEQUENCE [LARGE SCALE GENOMIC DNA]</scope>
    <source>
        <strain evidence="1 2">91-03</strain>
    </source>
</reference>
<proteinExistence type="predicted"/>
<dbReference type="AlphaFoldDB" id="L1KK95"/>
<accession>L1KK95</accession>
<sequence length="76" mass="8366">MLRACRFVSAYADLVVERGDVSAVGSDNLFGEAAVEGFMTFSRGPASSMATRRPILSRRPVSCRRALVSTRRRSQQ</sequence>
<organism evidence="1 2">
    <name type="scientific">Streptomyces ipomoeae 91-03</name>
    <dbReference type="NCBI Taxonomy" id="698759"/>
    <lineage>
        <taxon>Bacteria</taxon>
        <taxon>Bacillati</taxon>
        <taxon>Actinomycetota</taxon>
        <taxon>Actinomycetes</taxon>
        <taxon>Kitasatosporales</taxon>
        <taxon>Streptomycetaceae</taxon>
        <taxon>Streptomyces</taxon>
    </lineage>
</organism>